<dbReference type="AlphaFoldDB" id="A0A1E3FL55"/>
<reference evidence="1" key="1">
    <citation type="submission" date="2021-01" db="EMBL/GenBank/DDBJ databases">
        <title>Outbreak of Burkholderia contaminns endophthalmitis traced to a clinical ventilation system.</title>
        <authorList>
            <person name="Lipuma J."/>
            <person name="Spilker T."/>
            <person name="Kratholm J."/>
        </authorList>
    </citation>
    <scope>NUCLEOTIDE SEQUENCE</scope>
    <source>
        <strain evidence="1">HI4954</strain>
    </source>
</reference>
<evidence type="ECO:0000313" key="6">
    <source>
        <dbReference type="Proteomes" id="UP001220209"/>
    </source>
</evidence>
<evidence type="ECO:0000313" key="5">
    <source>
        <dbReference type="Proteomes" id="UP000664048"/>
    </source>
</evidence>
<name>A0A1E3FL55_9BURK</name>
<protein>
    <submittedName>
        <fullName evidence="1">Capsular biosynthesis protein</fullName>
    </submittedName>
</protein>
<dbReference type="CDD" id="cd16441">
    <property type="entry name" value="beta_Kdo_transferase_KpsS"/>
    <property type="match status" value="1"/>
</dbReference>
<dbReference type="EMBL" id="JAGEMX010000015">
    <property type="protein sequence ID" value="MBO1833939.1"/>
    <property type="molecule type" value="Genomic_DNA"/>
</dbReference>
<reference evidence="2 5" key="2">
    <citation type="submission" date="2021-03" db="EMBL/GenBank/DDBJ databases">
        <title>Clinical course, treatment and visual outcome of an outbreak of Burkholderia contaminans endophthalmitis following cataract surgery.</title>
        <authorList>
            <person name="Lind C."/>
            <person name="Olsen K."/>
            <person name="Angelsen N.K."/>
            <person name="Krefting E.A."/>
            <person name="Fossen K."/>
            <person name="Gravningen K."/>
            <person name="Depoorter E."/>
            <person name="Vandamme P."/>
            <person name="Bertelsen G."/>
        </authorList>
    </citation>
    <scope>NUCLEOTIDE SEQUENCE [LARGE SCALE GENOMIC DNA]</scope>
    <source>
        <strain evidence="2 5">51242556</strain>
    </source>
</reference>
<dbReference type="InterPro" id="IPR007833">
    <property type="entry name" value="Capsule_polysaccharide_synth"/>
</dbReference>
<proteinExistence type="predicted"/>
<evidence type="ECO:0000313" key="3">
    <source>
        <dbReference type="EMBL" id="WFN19077.1"/>
    </source>
</evidence>
<dbReference type="RefSeq" id="WP_039361304.1">
    <property type="nucleotide sequence ID" value="NZ_AP018358.1"/>
</dbReference>
<dbReference type="Proteomes" id="UP000664048">
    <property type="component" value="Unassembled WGS sequence"/>
</dbReference>
<dbReference type="EMBL" id="JAENIB010000016">
    <property type="protein sequence ID" value="MBK1933776.1"/>
    <property type="molecule type" value="Genomic_DNA"/>
</dbReference>
<dbReference type="GeneID" id="93192977"/>
<keyword evidence="5" id="KW-1185">Reference proteome</keyword>
<dbReference type="Proteomes" id="UP001220209">
    <property type="component" value="Chromosome 1"/>
</dbReference>
<dbReference type="GO" id="GO:0000271">
    <property type="term" value="P:polysaccharide biosynthetic process"/>
    <property type="evidence" value="ECO:0007669"/>
    <property type="project" value="InterPro"/>
</dbReference>
<evidence type="ECO:0000313" key="1">
    <source>
        <dbReference type="EMBL" id="MBK1933776.1"/>
    </source>
</evidence>
<dbReference type="EMBL" id="CP090640">
    <property type="protein sequence ID" value="WFN19077.1"/>
    <property type="molecule type" value="Genomic_DNA"/>
</dbReference>
<evidence type="ECO:0000313" key="2">
    <source>
        <dbReference type="EMBL" id="MBO1833939.1"/>
    </source>
</evidence>
<dbReference type="Pfam" id="PF05159">
    <property type="entry name" value="Capsule_synth"/>
    <property type="match status" value="1"/>
</dbReference>
<sequence>MPRSFLVLQGTASLFFYRLSRALRSRGFAVYRVNFCGGDLLYGGVGTVLNYSGGIGGLPQWYDDIVRREGITDVIMFGDCRDVHREMLAVSTAYGLRVHVFEEGYVRPHWITLERHGVNGRSLLPRDPEWYLQQRSVTPPARQWKATGYNLYERAFHDITYRFANTICWPRFPKYRSHRPKNGFFEYSGLAVRMLLQRKHRREAETVTRELLDSGRTYYLFPLQLNSDAQIVVHSSFDGIRAAISHVLESFARYAPQDALLVIKNHPLDTGLIEYRNFSLKIARAAGMENRIRFIDAGHLPTLLEHARGVVVINSTVGLSALHHKRPLVALGSAIYNFSGLTWQGDLDDFWLGGVPPDMDLYHAFLDYVMHHTQINGDFYTRTGIAMAIAGAVARLERADG</sequence>
<dbReference type="Proteomes" id="UP000611459">
    <property type="component" value="Unassembled WGS sequence"/>
</dbReference>
<accession>A0A1E3FL55</accession>
<gene>
    <name evidence="2" type="ORF">J4M89_31610</name>
    <name evidence="1" type="ORF">JIN94_28200</name>
    <name evidence="3" type="ORF">LXE91_08705</name>
</gene>
<dbReference type="OrthoDB" id="9794206at2"/>
<reference evidence="3 6" key="3">
    <citation type="submission" date="2021-12" db="EMBL/GenBank/DDBJ databases">
        <title>Genomic and phenotypic characterization of three Burkholderia contaminans isolates recovered from different sources.</title>
        <authorList>
            <person name="Lopez De Volder A."/>
            <person name="Fan Y."/>
            <person name="Nunvar J."/>
            <person name="Herrera T."/>
            <person name="Timp W."/>
            <person name="Degrossi J."/>
        </authorList>
    </citation>
    <scope>NUCLEOTIDE SEQUENCE [LARGE SCALE GENOMIC DNA]</scope>
    <source>
        <strain evidence="3 6">LMG 23361</strain>
    </source>
</reference>
<evidence type="ECO:0000313" key="4">
    <source>
        <dbReference type="Proteomes" id="UP000611459"/>
    </source>
</evidence>
<organism evidence="1 4">
    <name type="scientific">Burkholderia contaminans</name>
    <dbReference type="NCBI Taxonomy" id="488447"/>
    <lineage>
        <taxon>Bacteria</taxon>
        <taxon>Pseudomonadati</taxon>
        <taxon>Pseudomonadota</taxon>
        <taxon>Betaproteobacteria</taxon>
        <taxon>Burkholderiales</taxon>
        <taxon>Burkholderiaceae</taxon>
        <taxon>Burkholderia</taxon>
        <taxon>Burkholderia cepacia complex</taxon>
    </lineage>
</organism>
<dbReference type="GO" id="GO:0015774">
    <property type="term" value="P:polysaccharide transport"/>
    <property type="evidence" value="ECO:0007669"/>
    <property type="project" value="InterPro"/>
</dbReference>